<dbReference type="CDD" id="cd23703">
    <property type="entry name" value="mS26_PET12"/>
    <property type="match status" value="1"/>
</dbReference>
<gene>
    <name evidence="3" type="ORF">Amon01_000165500</name>
</gene>
<organism evidence="3 4">
    <name type="scientific">Ambrosiozyma monospora</name>
    <name type="common">Yeast</name>
    <name type="synonym">Endomycopsis monosporus</name>
    <dbReference type="NCBI Taxonomy" id="43982"/>
    <lineage>
        <taxon>Eukaryota</taxon>
        <taxon>Fungi</taxon>
        <taxon>Dikarya</taxon>
        <taxon>Ascomycota</taxon>
        <taxon>Saccharomycotina</taxon>
        <taxon>Pichiomycetes</taxon>
        <taxon>Pichiales</taxon>
        <taxon>Pichiaceae</taxon>
        <taxon>Ambrosiozyma</taxon>
    </lineage>
</organism>
<comment type="caution">
    <text evidence="3">The sequence shown here is derived from an EMBL/GenBank/DDBJ whole genome shotgun (WGS) entry which is preliminary data.</text>
</comment>
<feature type="region of interest" description="Disordered" evidence="2">
    <location>
        <begin position="313"/>
        <end position="338"/>
    </location>
</feature>
<evidence type="ECO:0000313" key="3">
    <source>
        <dbReference type="EMBL" id="GMG21007.1"/>
    </source>
</evidence>
<dbReference type="InterPro" id="IPR058940">
    <property type="entry name" value="mS26_fungi"/>
</dbReference>
<dbReference type="EMBL" id="BSXU01000528">
    <property type="protein sequence ID" value="GMG21007.1"/>
    <property type="molecule type" value="Genomic_DNA"/>
</dbReference>
<feature type="region of interest" description="Disordered" evidence="2">
    <location>
        <begin position="112"/>
        <end position="143"/>
    </location>
</feature>
<reference evidence="3" key="1">
    <citation type="submission" date="2023-04" db="EMBL/GenBank/DDBJ databases">
        <title>Ambrosiozyma monospora NBRC 1965.</title>
        <authorList>
            <person name="Ichikawa N."/>
            <person name="Sato H."/>
            <person name="Tonouchi N."/>
        </authorList>
    </citation>
    <scope>NUCLEOTIDE SEQUENCE</scope>
    <source>
        <strain evidence="3">NBRC 1965</strain>
    </source>
</reference>
<dbReference type="Proteomes" id="UP001165063">
    <property type="component" value="Unassembled WGS sequence"/>
</dbReference>
<dbReference type="Pfam" id="PF26163">
    <property type="entry name" value="mS26"/>
    <property type="match status" value="1"/>
</dbReference>
<feature type="coiled-coil region" evidence="1">
    <location>
        <begin position="169"/>
        <end position="196"/>
    </location>
</feature>
<feature type="compositionally biased region" description="Basic and acidic residues" evidence="2">
    <location>
        <begin position="112"/>
        <end position="141"/>
    </location>
</feature>
<dbReference type="OrthoDB" id="5223508at2759"/>
<name>A0A9W7DE17_AMBMO</name>
<protein>
    <submittedName>
        <fullName evidence="3">Unnamed protein product</fullName>
    </submittedName>
</protein>
<keyword evidence="1" id="KW-0175">Coiled coil</keyword>
<proteinExistence type="predicted"/>
<accession>A0A9W7DE17</accession>
<keyword evidence="4" id="KW-1185">Reference proteome</keyword>
<evidence type="ECO:0000256" key="1">
    <source>
        <dbReference type="SAM" id="Coils"/>
    </source>
</evidence>
<evidence type="ECO:0000256" key="2">
    <source>
        <dbReference type="SAM" id="MobiDB-lite"/>
    </source>
</evidence>
<evidence type="ECO:0000313" key="4">
    <source>
        <dbReference type="Proteomes" id="UP001165063"/>
    </source>
</evidence>
<dbReference type="AlphaFoldDB" id="A0A9W7DE17"/>
<sequence>MGRGALRFGGKSGVLPKPREIFKQPYKHQVYKQPAETGYAEGILHPKGTSRDYVPPKVFTPERRLKLSAKLPSKQYTESELKAMPAQQRFNIESAEMRRQYLKESYEAEVTRLERKEQKLQEKEEEQREIQREAKKHEQTRAELYTMSTVDSYLKGPFMRERTPEEKLLLQQKREANRLQQELKVKTERAVKLMELYNASASFAITEEKLNLMVDEAFSDRKLSEMEKVSASTPNRLDPMPSEFEFETNLKDVILGNANKGPSFEVVEDTLLGATEALNKEAEVSKEKKKEELKLEALEKQKKLQELQEEMIKEREQLHQEQLKQKKDEPTAEDGSKQ</sequence>